<protein>
    <submittedName>
        <fullName evidence="3">DUF4212 domain-containing protein</fullName>
    </submittedName>
</protein>
<keyword evidence="1" id="KW-0472">Membrane</keyword>
<dbReference type="EMBL" id="WWCJ01000001">
    <property type="protein sequence ID" value="MYN00725.1"/>
    <property type="molecule type" value="Genomic_DNA"/>
</dbReference>
<keyword evidence="1" id="KW-1133">Transmembrane helix</keyword>
<dbReference type="AlphaFoldDB" id="A0A6N9HCZ3"/>
<evidence type="ECO:0000313" key="4">
    <source>
        <dbReference type="Proteomes" id="UP000448575"/>
    </source>
</evidence>
<proteinExistence type="predicted"/>
<evidence type="ECO:0000313" key="3">
    <source>
        <dbReference type="EMBL" id="MYN00725.1"/>
    </source>
</evidence>
<evidence type="ECO:0000256" key="1">
    <source>
        <dbReference type="SAM" id="Phobius"/>
    </source>
</evidence>
<evidence type="ECO:0000259" key="2">
    <source>
        <dbReference type="Pfam" id="PF13937"/>
    </source>
</evidence>
<keyword evidence="4" id="KW-1185">Reference proteome</keyword>
<dbReference type="Proteomes" id="UP000448575">
    <property type="component" value="Unassembled WGS sequence"/>
</dbReference>
<keyword evidence="1" id="KW-0812">Transmembrane</keyword>
<name>A0A6N9HCZ3_9BURK</name>
<reference evidence="3 4" key="1">
    <citation type="submission" date="2019-12" db="EMBL/GenBank/DDBJ databases">
        <title>Novel species isolated from a subtropical stream in China.</title>
        <authorList>
            <person name="Lu H."/>
        </authorList>
    </citation>
    <scope>NUCLEOTIDE SEQUENCE [LARGE SCALE GENOMIC DNA]</scope>
    <source>
        <strain evidence="3 4">DS3</strain>
    </source>
</reference>
<comment type="caution">
    <text evidence="3">The sequence shown here is derived from an EMBL/GenBank/DDBJ whole genome shotgun (WGS) entry which is preliminary data.</text>
</comment>
<feature type="transmembrane region" description="Helical" evidence="1">
    <location>
        <begin position="16"/>
        <end position="34"/>
    </location>
</feature>
<sequence>MDKLERHWRRVRRMTGWLLAGWLLATFCIIFFARELSGLSVFGWPLSFYLAAQGASLIYLAIIGFYAWRMQVLERRYWTEQAGDAKGGSPP</sequence>
<organism evidence="3 4">
    <name type="scientific">Pseudoduganella guangdongensis</name>
    <dbReference type="NCBI Taxonomy" id="2692179"/>
    <lineage>
        <taxon>Bacteria</taxon>
        <taxon>Pseudomonadati</taxon>
        <taxon>Pseudomonadota</taxon>
        <taxon>Betaproteobacteria</taxon>
        <taxon>Burkholderiales</taxon>
        <taxon>Oxalobacteraceae</taxon>
        <taxon>Telluria group</taxon>
        <taxon>Pseudoduganella</taxon>
    </lineage>
</organism>
<gene>
    <name evidence="3" type="ORF">GTP41_01290</name>
</gene>
<accession>A0A6N9HCZ3</accession>
<feature type="transmembrane region" description="Helical" evidence="1">
    <location>
        <begin position="46"/>
        <end position="68"/>
    </location>
</feature>
<dbReference type="InterPro" id="IPR019886">
    <property type="entry name" value="Na_symporter_ssu"/>
</dbReference>
<feature type="domain" description="Sodium symporter small subunit" evidence="2">
    <location>
        <begin position="5"/>
        <end position="77"/>
    </location>
</feature>
<dbReference type="Pfam" id="PF13937">
    <property type="entry name" value="DUF4212"/>
    <property type="match status" value="1"/>
</dbReference>
<dbReference type="RefSeq" id="WP_161023737.1">
    <property type="nucleotide sequence ID" value="NZ_WWCJ01000001.1"/>
</dbReference>
<dbReference type="NCBIfam" id="TIGR03647">
    <property type="entry name" value="Na_symport_sm"/>
    <property type="match status" value="1"/>
</dbReference>